<gene>
    <name evidence="2" type="ORF">Pmani_033915</name>
</gene>
<name>A0AAE1NNS8_9EUCA</name>
<dbReference type="EMBL" id="JAWZYT010004562">
    <property type="protein sequence ID" value="KAK4293383.1"/>
    <property type="molecule type" value="Genomic_DNA"/>
</dbReference>
<comment type="caution">
    <text evidence="2">The sequence shown here is derived from an EMBL/GenBank/DDBJ whole genome shotgun (WGS) entry which is preliminary data.</text>
</comment>
<accession>A0AAE1NNS8</accession>
<keyword evidence="3" id="KW-1185">Reference proteome</keyword>
<dbReference type="Proteomes" id="UP001292094">
    <property type="component" value="Unassembled WGS sequence"/>
</dbReference>
<proteinExistence type="predicted"/>
<evidence type="ECO:0000256" key="1">
    <source>
        <dbReference type="SAM" id="MobiDB-lite"/>
    </source>
</evidence>
<protein>
    <submittedName>
        <fullName evidence="2">Uncharacterized protein</fullName>
    </submittedName>
</protein>
<dbReference type="AlphaFoldDB" id="A0AAE1NNS8"/>
<reference evidence="2" key="1">
    <citation type="submission" date="2023-11" db="EMBL/GenBank/DDBJ databases">
        <title>Genome assemblies of two species of porcelain crab, Petrolisthes cinctipes and Petrolisthes manimaculis (Anomura: Porcellanidae).</title>
        <authorList>
            <person name="Angst P."/>
        </authorList>
    </citation>
    <scope>NUCLEOTIDE SEQUENCE</scope>
    <source>
        <strain evidence="2">PB745_02</strain>
        <tissue evidence="2">Gill</tissue>
    </source>
</reference>
<evidence type="ECO:0000313" key="3">
    <source>
        <dbReference type="Proteomes" id="UP001292094"/>
    </source>
</evidence>
<evidence type="ECO:0000313" key="2">
    <source>
        <dbReference type="EMBL" id="KAK4293383.1"/>
    </source>
</evidence>
<organism evidence="2 3">
    <name type="scientific">Petrolisthes manimaculis</name>
    <dbReference type="NCBI Taxonomy" id="1843537"/>
    <lineage>
        <taxon>Eukaryota</taxon>
        <taxon>Metazoa</taxon>
        <taxon>Ecdysozoa</taxon>
        <taxon>Arthropoda</taxon>
        <taxon>Crustacea</taxon>
        <taxon>Multicrustacea</taxon>
        <taxon>Malacostraca</taxon>
        <taxon>Eumalacostraca</taxon>
        <taxon>Eucarida</taxon>
        <taxon>Decapoda</taxon>
        <taxon>Pleocyemata</taxon>
        <taxon>Anomura</taxon>
        <taxon>Galatheoidea</taxon>
        <taxon>Porcellanidae</taxon>
        <taxon>Petrolisthes</taxon>
    </lineage>
</organism>
<feature type="region of interest" description="Disordered" evidence="1">
    <location>
        <begin position="16"/>
        <end position="41"/>
    </location>
</feature>
<sequence>MVIKLGTCMQGPAWVKMSSPTQAVSKKRKKPDTKPQSQLYKSTSGVGWIEGEMVGSSGGGMVGSGGGMVGSGGGMVGSGGGGMVTTCG</sequence>